<dbReference type="AlphaFoldDB" id="A0A0T9T305"/>
<feature type="region of interest" description="Disordered" evidence="1">
    <location>
        <begin position="177"/>
        <end position="211"/>
    </location>
</feature>
<evidence type="ECO:0000313" key="3">
    <source>
        <dbReference type="Proteomes" id="UP000040088"/>
    </source>
</evidence>
<sequence>MKPQQPWELNPSLKKEDLITVAKFISEVRNSIVDLHDEDIGDTNQSLGFRAYECCRSRLNKAALIEKKWPFLAIIKKSGRYTFSINGTPVRFYKGTPSTPEERRLIPCAQAVKQMSFIEITESKNKNIIWFFVVEVDQFKYTESVTFVGYLDGQQISSYEIPLDGLVPLLSSVDSLETNKTSEPVSLPKPKVSAKKAKRDDALPDSAVNDE</sequence>
<organism evidence="2 3">
    <name type="scientific">Yersinia aleksiciae</name>
    <dbReference type="NCBI Taxonomy" id="263819"/>
    <lineage>
        <taxon>Bacteria</taxon>
        <taxon>Pseudomonadati</taxon>
        <taxon>Pseudomonadota</taxon>
        <taxon>Gammaproteobacteria</taxon>
        <taxon>Enterobacterales</taxon>
        <taxon>Yersiniaceae</taxon>
        <taxon>Yersinia</taxon>
    </lineage>
</organism>
<evidence type="ECO:0000256" key="1">
    <source>
        <dbReference type="SAM" id="MobiDB-lite"/>
    </source>
</evidence>
<gene>
    <name evidence="2" type="ORF">ERS008460_00291</name>
</gene>
<dbReference type="Proteomes" id="UP000040088">
    <property type="component" value="Unassembled WGS sequence"/>
</dbReference>
<dbReference type="RefSeq" id="WP_049646509.1">
    <property type="nucleotide sequence ID" value="NZ_CQEM01000001.1"/>
</dbReference>
<reference evidence="3" key="1">
    <citation type="submission" date="2015-03" db="EMBL/GenBank/DDBJ databases">
        <authorList>
            <consortium name="Pathogen Informatics"/>
        </authorList>
    </citation>
    <scope>NUCLEOTIDE SEQUENCE [LARGE SCALE GENOMIC DNA]</scope>
    <source>
        <strain evidence="3">IP27925</strain>
    </source>
</reference>
<protein>
    <submittedName>
        <fullName evidence="2">Uncharacterized protein</fullName>
    </submittedName>
</protein>
<evidence type="ECO:0000313" key="2">
    <source>
        <dbReference type="EMBL" id="CNK58846.1"/>
    </source>
</evidence>
<proteinExistence type="predicted"/>
<dbReference type="EMBL" id="CQEM01000001">
    <property type="protein sequence ID" value="CNK58846.1"/>
    <property type="molecule type" value="Genomic_DNA"/>
</dbReference>
<accession>A0A0T9T305</accession>
<name>A0A0T9T305_YERAE</name>